<evidence type="ECO:0000256" key="2">
    <source>
        <dbReference type="ARBA" id="ARBA00022448"/>
    </source>
</evidence>
<dbReference type="EMBL" id="LCCD01000027">
    <property type="protein sequence ID" value="KKS24296.1"/>
    <property type="molecule type" value="Genomic_DNA"/>
</dbReference>
<evidence type="ECO:0000256" key="1">
    <source>
        <dbReference type="ARBA" id="ARBA00005417"/>
    </source>
</evidence>
<dbReference type="InterPro" id="IPR050153">
    <property type="entry name" value="Metal_Ion_Import_ABC"/>
</dbReference>
<evidence type="ECO:0000259" key="5">
    <source>
        <dbReference type="PROSITE" id="PS50893"/>
    </source>
</evidence>
<gene>
    <name evidence="6" type="ORF">UU83_C0027G0008</name>
</gene>
<dbReference type="PROSITE" id="PS50893">
    <property type="entry name" value="ABC_TRANSPORTER_2"/>
    <property type="match status" value="1"/>
</dbReference>
<evidence type="ECO:0000313" key="6">
    <source>
        <dbReference type="EMBL" id="KKS24296.1"/>
    </source>
</evidence>
<dbReference type="GO" id="GO:0016887">
    <property type="term" value="F:ATP hydrolysis activity"/>
    <property type="evidence" value="ECO:0007669"/>
    <property type="project" value="InterPro"/>
</dbReference>
<dbReference type="SMART" id="SM00382">
    <property type="entry name" value="AAA"/>
    <property type="match status" value="1"/>
</dbReference>
<reference evidence="6 7" key="1">
    <citation type="journal article" date="2015" name="Nature">
        <title>rRNA introns, odd ribosomes, and small enigmatic genomes across a large radiation of phyla.</title>
        <authorList>
            <person name="Brown C.T."/>
            <person name="Hug L.A."/>
            <person name="Thomas B.C."/>
            <person name="Sharon I."/>
            <person name="Castelle C.J."/>
            <person name="Singh A."/>
            <person name="Wilkins M.J."/>
            <person name="Williams K.H."/>
            <person name="Banfield J.F."/>
        </authorList>
    </citation>
    <scope>NUCLEOTIDE SEQUENCE [LARGE SCALE GENOMIC DNA]</scope>
</reference>
<dbReference type="PANTHER" id="PTHR42734">
    <property type="entry name" value="METAL TRANSPORT SYSTEM ATP-BINDING PROTEIN TM_0124-RELATED"/>
    <property type="match status" value="1"/>
</dbReference>
<dbReference type="InterPro" id="IPR003439">
    <property type="entry name" value="ABC_transporter-like_ATP-bd"/>
</dbReference>
<dbReference type="Proteomes" id="UP000033856">
    <property type="component" value="Unassembled WGS sequence"/>
</dbReference>
<protein>
    <submittedName>
        <fullName evidence="6">ABC transporter related protein</fullName>
    </submittedName>
</protein>
<evidence type="ECO:0000256" key="4">
    <source>
        <dbReference type="ARBA" id="ARBA00022840"/>
    </source>
</evidence>
<dbReference type="InterPro" id="IPR003593">
    <property type="entry name" value="AAA+_ATPase"/>
</dbReference>
<feature type="domain" description="ABC transporter" evidence="5">
    <location>
        <begin position="20"/>
        <end position="244"/>
    </location>
</feature>
<keyword evidence="4" id="KW-0067">ATP-binding</keyword>
<dbReference type="InterPro" id="IPR027417">
    <property type="entry name" value="P-loop_NTPase"/>
</dbReference>
<dbReference type="PANTHER" id="PTHR42734:SF17">
    <property type="entry name" value="METAL TRANSPORT SYSTEM ATP-BINDING PROTEIN TM_0124-RELATED"/>
    <property type="match status" value="1"/>
</dbReference>
<evidence type="ECO:0000256" key="3">
    <source>
        <dbReference type="ARBA" id="ARBA00022741"/>
    </source>
</evidence>
<sequence>MDKLGESAKIHNMANQETILTVENLGVRFGEHEVLKDLNFFVQKGDILAIVGPNGSGKSVLFRALMNLVPFSGKMKWTERLKINYVPQKFFVDAELPLSVGEFMEFKTKSRSKIIETLKSVGLTEHHDEHHIIHHILNRRLGWLSGGQMQRVLIAWSILDNPDVLLFDEPTSGIDVGGEETIYNLLRKIKEERSLTIILISHDLNIVYKYANNVICLNKKMICYGQPNEVLDPTALAKLYGGETAFYKHEH</sequence>
<keyword evidence="3" id="KW-0547">Nucleotide-binding</keyword>
<dbReference type="Gene3D" id="3.40.50.300">
    <property type="entry name" value="P-loop containing nucleotide triphosphate hydrolases"/>
    <property type="match status" value="1"/>
</dbReference>
<comment type="similarity">
    <text evidence="1">Belongs to the ABC transporter superfamily.</text>
</comment>
<proteinExistence type="inferred from homology"/>
<dbReference type="AlphaFoldDB" id="A0A0G0ZQL0"/>
<keyword evidence="2" id="KW-0813">Transport</keyword>
<comment type="caution">
    <text evidence="6">The sequence shown here is derived from an EMBL/GenBank/DDBJ whole genome shotgun (WGS) entry which is preliminary data.</text>
</comment>
<name>A0A0G0ZQL0_9BACT</name>
<organism evidence="6 7">
    <name type="scientific">Candidatus Jorgensenbacteria bacterium GW2011_GWF2_41_8</name>
    <dbReference type="NCBI Taxonomy" id="1618667"/>
    <lineage>
        <taxon>Bacteria</taxon>
        <taxon>Candidatus Joergenseniibacteriota</taxon>
    </lineage>
</organism>
<dbReference type="GO" id="GO:0005524">
    <property type="term" value="F:ATP binding"/>
    <property type="evidence" value="ECO:0007669"/>
    <property type="project" value="UniProtKB-KW"/>
</dbReference>
<evidence type="ECO:0000313" key="7">
    <source>
        <dbReference type="Proteomes" id="UP000033856"/>
    </source>
</evidence>
<dbReference type="SUPFAM" id="SSF52540">
    <property type="entry name" value="P-loop containing nucleoside triphosphate hydrolases"/>
    <property type="match status" value="1"/>
</dbReference>
<accession>A0A0G0ZQL0</accession>
<dbReference type="Pfam" id="PF00005">
    <property type="entry name" value="ABC_tran"/>
    <property type="match status" value="1"/>
</dbReference>